<name>A0AAN6LUZ8_9PLEO</name>
<evidence type="ECO:0000259" key="2">
    <source>
        <dbReference type="SMART" id="SM00235"/>
    </source>
</evidence>
<dbReference type="SUPFAM" id="SSF55486">
    <property type="entry name" value="Metalloproteases ('zincins'), catalytic domain"/>
    <property type="match status" value="2"/>
</dbReference>
<accession>A0AAN6LUZ8</accession>
<comment type="caution">
    <text evidence="3">The sequence shown here is derived from an EMBL/GenBank/DDBJ whole genome shotgun (WGS) entry which is preliminary data.</text>
</comment>
<dbReference type="InterPro" id="IPR006026">
    <property type="entry name" value="Peptidase_Metallo"/>
</dbReference>
<keyword evidence="1" id="KW-0732">Signal</keyword>
<reference evidence="3 4" key="1">
    <citation type="submission" date="2021-02" db="EMBL/GenBank/DDBJ databases">
        <title>Genome assembly of Pseudopithomyces chartarum.</title>
        <authorList>
            <person name="Jauregui R."/>
            <person name="Singh J."/>
            <person name="Voisey C."/>
        </authorList>
    </citation>
    <scope>NUCLEOTIDE SEQUENCE [LARGE SCALE GENOMIC DNA]</scope>
    <source>
        <strain evidence="3 4">AGR01</strain>
    </source>
</reference>
<dbReference type="Proteomes" id="UP001280581">
    <property type="component" value="Unassembled WGS sequence"/>
</dbReference>
<dbReference type="Pfam" id="PF01400">
    <property type="entry name" value="Astacin"/>
    <property type="match status" value="1"/>
</dbReference>
<dbReference type="EMBL" id="WVTA01000009">
    <property type="protein sequence ID" value="KAK3207253.1"/>
    <property type="molecule type" value="Genomic_DNA"/>
</dbReference>
<sequence>MTPFHILLLWLGYVAPLIKCYFWTPVEPNQPFPLPEVTSPEVLPDSEEPSRNAASNAPPILQSGWLSAISANGPITVWPISGVVKRHHRVRYCYADEDSKNKASCILHKALEIWNTALGGGPGKSSGHNLAFSEVTFLGKPQYCFKEYWYHEERGRRNWRVRNDVLSVYWKDEQKTGGVSSATVGYTPKEHGPGYKGYRHDLVIAENSAPDVIAHEIGHVLGMMHEMTRADRDDYIEYRCSKVMGYVESLNRAVEIAQKKGMSTDLHHLHEQICTNSTFAYKARFAGRNFIKTDARHDRSGEPDYASIMMYDSTSFANEECESDLSQCPMVKIKKENGVRVGVEMIERAKVPSAQDVAFVKEHYPWNG</sequence>
<dbReference type="SMART" id="SM00235">
    <property type="entry name" value="ZnMc"/>
    <property type="match status" value="1"/>
</dbReference>
<evidence type="ECO:0000256" key="1">
    <source>
        <dbReference type="SAM" id="SignalP"/>
    </source>
</evidence>
<feature type="chain" id="PRO_5042911093" description="Peptidase metallopeptidase domain-containing protein" evidence="1">
    <location>
        <begin position="21"/>
        <end position="368"/>
    </location>
</feature>
<proteinExistence type="predicted"/>
<dbReference type="InterPro" id="IPR024079">
    <property type="entry name" value="MetalloPept_cat_dom_sf"/>
</dbReference>
<dbReference type="GO" id="GO:0004222">
    <property type="term" value="F:metalloendopeptidase activity"/>
    <property type="evidence" value="ECO:0007669"/>
    <property type="project" value="InterPro"/>
</dbReference>
<dbReference type="PANTHER" id="PTHR10127:SF850">
    <property type="entry name" value="METALLOENDOPEPTIDASE"/>
    <property type="match status" value="1"/>
</dbReference>
<dbReference type="Gene3D" id="3.40.390.10">
    <property type="entry name" value="Collagenase (Catalytic Domain)"/>
    <property type="match status" value="1"/>
</dbReference>
<dbReference type="GO" id="GO:0008270">
    <property type="term" value="F:zinc ion binding"/>
    <property type="evidence" value="ECO:0007669"/>
    <property type="project" value="InterPro"/>
</dbReference>
<organism evidence="3 4">
    <name type="scientific">Pseudopithomyces chartarum</name>
    <dbReference type="NCBI Taxonomy" id="1892770"/>
    <lineage>
        <taxon>Eukaryota</taxon>
        <taxon>Fungi</taxon>
        <taxon>Dikarya</taxon>
        <taxon>Ascomycota</taxon>
        <taxon>Pezizomycotina</taxon>
        <taxon>Dothideomycetes</taxon>
        <taxon>Pleosporomycetidae</taxon>
        <taxon>Pleosporales</taxon>
        <taxon>Massarineae</taxon>
        <taxon>Didymosphaeriaceae</taxon>
        <taxon>Pseudopithomyces</taxon>
    </lineage>
</organism>
<feature type="domain" description="Peptidase metallopeptidase" evidence="2">
    <location>
        <begin position="74"/>
        <end position="272"/>
    </location>
</feature>
<feature type="signal peptide" evidence="1">
    <location>
        <begin position="1"/>
        <end position="20"/>
    </location>
</feature>
<protein>
    <recommendedName>
        <fullName evidence="2">Peptidase metallopeptidase domain-containing protein</fullName>
    </recommendedName>
</protein>
<dbReference type="InterPro" id="IPR001506">
    <property type="entry name" value="Peptidase_M12A"/>
</dbReference>
<evidence type="ECO:0000313" key="3">
    <source>
        <dbReference type="EMBL" id="KAK3207253.1"/>
    </source>
</evidence>
<gene>
    <name evidence="3" type="ORF">GRF29_103g352037</name>
</gene>
<dbReference type="GO" id="GO:0006508">
    <property type="term" value="P:proteolysis"/>
    <property type="evidence" value="ECO:0007669"/>
    <property type="project" value="InterPro"/>
</dbReference>
<evidence type="ECO:0000313" key="4">
    <source>
        <dbReference type="Proteomes" id="UP001280581"/>
    </source>
</evidence>
<keyword evidence="4" id="KW-1185">Reference proteome</keyword>
<dbReference type="PANTHER" id="PTHR10127">
    <property type="entry name" value="DISCOIDIN, CUB, EGF, LAMININ , AND ZINC METALLOPROTEASE DOMAIN CONTAINING"/>
    <property type="match status" value="1"/>
</dbReference>
<dbReference type="AlphaFoldDB" id="A0AAN6LUZ8"/>